<name>A0A8D8ZHM6_9HEMI</name>
<dbReference type="InterPro" id="IPR052473">
    <property type="entry name" value="mtLSU_mL53"/>
</dbReference>
<keyword evidence="3" id="KW-0809">Transit peptide</keyword>
<evidence type="ECO:0000256" key="1">
    <source>
        <dbReference type="ARBA" id="ARBA00004173"/>
    </source>
</evidence>
<evidence type="ECO:0000256" key="7">
    <source>
        <dbReference type="ARBA" id="ARBA00035180"/>
    </source>
</evidence>
<dbReference type="EMBL" id="HBUF01516582">
    <property type="protein sequence ID" value="CAG6747985.1"/>
    <property type="molecule type" value="Transcribed_RNA"/>
</dbReference>
<dbReference type="EMBL" id="HBUF01516583">
    <property type="protein sequence ID" value="CAG6747986.1"/>
    <property type="molecule type" value="Transcribed_RNA"/>
</dbReference>
<dbReference type="PANTHER" id="PTHR33618:SF1">
    <property type="entry name" value="LARGE RIBOSOMAL SUBUNIT PROTEIN ML53"/>
    <property type="match status" value="1"/>
</dbReference>
<dbReference type="Pfam" id="PF10780">
    <property type="entry name" value="MRP_L53"/>
    <property type="match status" value="1"/>
</dbReference>
<keyword evidence="5" id="KW-0496">Mitochondrion</keyword>
<accession>A0A8D8ZHM6</accession>
<evidence type="ECO:0000256" key="8">
    <source>
        <dbReference type="ARBA" id="ARBA00042721"/>
    </source>
</evidence>
<dbReference type="PANTHER" id="PTHR33618">
    <property type="entry name" value="39S RIBOSOMAL PROTEIN L53, MITOCHONDRIAL"/>
    <property type="match status" value="1"/>
</dbReference>
<keyword evidence="4" id="KW-0689">Ribosomal protein</keyword>
<evidence type="ECO:0000313" key="9">
    <source>
        <dbReference type="EMBL" id="CAG6747983.1"/>
    </source>
</evidence>
<dbReference type="EMBL" id="HBUF01516581">
    <property type="protein sequence ID" value="CAG6747984.1"/>
    <property type="molecule type" value="Transcribed_RNA"/>
</dbReference>
<sequence length="99" mass="11348">MALVFSGSKTKSSGIIQAIIKQRKMLNLKPVKRIVFKFDPFDENCINVRRFMFHFNIRKVLKTNPICSVKTDVVCDRSEPVINVALTNGDSIQFFGQIR</sequence>
<dbReference type="AlphaFoldDB" id="A0A8D8ZHM6"/>
<organism evidence="9">
    <name type="scientific">Cacopsylla melanoneura</name>
    <dbReference type="NCBI Taxonomy" id="428564"/>
    <lineage>
        <taxon>Eukaryota</taxon>
        <taxon>Metazoa</taxon>
        <taxon>Ecdysozoa</taxon>
        <taxon>Arthropoda</taxon>
        <taxon>Hexapoda</taxon>
        <taxon>Insecta</taxon>
        <taxon>Pterygota</taxon>
        <taxon>Neoptera</taxon>
        <taxon>Paraneoptera</taxon>
        <taxon>Hemiptera</taxon>
        <taxon>Sternorrhyncha</taxon>
        <taxon>Psylloidea</taxon>
        <taxon>Psyllidae</taxon>
        <taxon>Psyllinae</taxon>
        <taxon>Cacopsylla</taxon>
    </lineage>
</organism>
<comment type="subcellular location">
    <subcellularLocation>
        <location evidence="1">Mitochondrion</location>
    </subcellularLocation>
</comment>
<comment type="similarity">
    <text evidence="2">Belongs to the mitochondrion-specific ribosomal protein mL53 family.</text>
</comment>
<evidence type="ECO:0000256" key="6">
    <source>
        <dbReference type="ARBA" id="ARBA00023274"/>
    </source>
</evidence>
<dbReference type="GO" id="GO:0005762">
    <property type="term" value="C:mitochondrial large ribosomal subunit"/>
    <property type="evidence" value="ECO:0007669"/>
    <property type="project" value="TreeGrafter"/>
</dbReference>
<proteinExistence type="inferred from homology"/>
<dbReference type="InterPro" id="IPR019716">
    <property type="entry name" value="Ribosomal_mL53"/>
</dbReference>
<keyword evidence="6" id="KW-0687">Ribonucleoprotein</keyword>
<dbReference type="EMBL" id="HBUF01516580">
    <property type="protein sequence ID" value="CAG6747983.1"/>
    <property type="molecule type" value="Transcribed_RNA"/>
</dbReference>
<evidence type="ECO:0000256" key="3">
    <source>
        <dbReference type="ARBA" id="ARBA00022946"/>
    </source>
</evidence>
<reference evidence="9" key="1">
    <citation type="submission" date="2021-05" db="EMBL/GenBank/DDBJ databases">
        <authorList>
            <person name="Alioto T."/>
            <person name="Alioto T."/>
            <person name="Gomez Garrido J."/>
        </authorList>
    </citation>
    <scope>NUCLEOTIDE SEQUENCE</scope>
</reference>
<dbReference type="Gene3D" id="3.40.30.10">
    <property type="entry name" value="Glutaredoxin"/>
    <property type="match status" value="1"/>
</dbReference>
<evidence type="ECO:0000256" key="2">
    <source>
        <dbReference type="ARBA" id="ARBA00005557"/>
    </source>
</evidence>
<evidence type="ECO:0000256" key="5">
    <source>
        <dbReference type="ARBA" id="ARBA00023128"/>
    </source>
</evidence>
<protein>
    <recommendedName>
        <fullName evidence="7">Large ribosomal subunit protein mL53</fullName>
    </recommendedName>
    <alternativeName>
        <fullName evidence="8">39S ribosomal protein L53, mitochondrial</fullName>
    </alternativeName>
</protein>
<evidence type="ECO:0000256" key="4">
    <source>
        <dbReference type="ARBA" id="ARBA00022980"/>
    </source>
</evidence>